<dbReference type="RefSeq" id="WP_007031457.1">
    <property type="nucleotide sequence ID" value="NZ_AOHO01000055.1"/>
</dbReference>
<sequence>MADTDTGAPPKPLLIAAACLAILLVAGAAVFGLTRGAESGAPAADGPLPLVPVPAPQSGSPECAKLIGALPHELTSSGNTLVRRTLADPAPEATIGWGTGDPVVLRCGLGKPPELTRTSQLRTINTVQWLQVEGEGTATWFVVDRPVYTALTVPDTAGTGPLQTVSDVIAANLPAVPLRFS</sequence>
<dbReference type="InterPro" id="IPR021903">
    <property type="entry name" value="DUF3515"/>
</dbReference>
<accession>M2XBI4</accession>
<evidence type="ECO:0000313" key="2">
    <source>
        <dbReference type="Proteomes" id="UP000054226"/>
    </source>
</evidence>
<dbReference type="Pfam" id="PF12028">
    <property type="entry name" value="DUF3515"/>
    <property type="match status" value="1"/>
</dbReference>
<dbReference type="Proteomes" id="UP000054226">
    <property type="component" value="Unassembled WGS sequence"/>
</dbReference>
<evidence type="ECO:0000313" key="1">
    <source>
        <dbReference type="EMBL" id="EME58501.1"/>
    </source>
</evidence>
<dbReference type="PATRIC" id="fig|1284240.4.peg.3660"/>
<gene>
    <name evidence="1" type="ORF">H074_18018</name>
</gene>
<name>M2XBI4_9PSEU</name>
<dbReference type="EMBL" id="AOHO01000055">
    <property type="protein sequence ID" value="EME58501.1"/>
    <property type="molecule type" value="Genomic_DNA"/>
</dbReference>
<keyword evidence="2" id="KW-1185">Reference proteome</keyword>
<dbReference type="AlphaFoldDB" id="M2XBI4"/>
<dbReference type="OrthoDB" id="4422435at2"/>
<comment type="caution">
    <text evidence="1">The sequence shown here is derived from an EMBL/GenBank/DDBJ whole genome shotgun (WGS) entry which is preliminary data.</text>
</comment>
<proteinExistence type="predicted"/>
<reference evidence="1 2" key="1">
    <citation type="journal article" date="2013" name="Genome Announc.">
        <title>Draft Genome Sequence of Amycolatopsis decaplanina Strain DSM 44594T.</title>
        <authorList>
            <person name="Kaur N."/>
            <person name="Kumar S."/>
            <person name="Bala M."/>
            <person name="Raghava G.P."/>
            <person name="Mayilraj S."/>
        </authorList>
    </citation>
    <scope>NUCLEOTIDE SEQUENCE [LARGE SCALE GENOMIC DNA]</scope>
    <source>
        <strain evidence="1 2">DSM 44594</strain>
    </source>
</reference>
<protein>
    <submittedName>
        <fullName evidence="1">Uncharacterized protein</fullName>
    </submittedName>
</protein>
<organism evidence="1 2">
    <name type="scientific">Amycolatopsis decaplanina DSM 44594</name>
    <dbReference type="NCBI Taxonomy" id="1284240"/>
    <lineage>
        <taxon>Bacteria</taxon>
        <taxon>Bacillati</taxon>
        <taxon>Actinomycetota</taxon>
        <taxon>Actinomycetes</taxon>
        <taxon>Pseudonocardiales</taxon>
        <taxon>Pseudonocardiaceae</taxon>
        <taxon>Amycolatopsis</taxon>
    </lineage>
</organism>